<evidence type="ECO:0000313" key="2">
    <source>
        <dbReference type="EMBL" id="RKQ93725.1"/>
    </source>
</evidence>
<dbReference type="Proteomes" id="UP000278962">
    <property type="component" value="Unassembled WGS sequence"/>
</dbReference>
<dbReference type="RefSeq" id="WP_121252109.1">
    <property type="nucleotide sequence ID" value="NZ_RBIL01000001.1"/>
</dbReference>
<sequence length="112" mass="11849">MPEPDLAAYEAAERLVREAHAKAEEAARAAAASAPPNGWATPGEAPASSPDLSALLAFVEAAKGSLPPELLRQLSDALRELLLALRAVIDYSIERLERTPAPARDVEDIPIS</sequence>
<evidence type="ECO:0000313" key="3">
    <source>
        <dbReference type="Proteomes" id="UP000278962"/>
    </source>
</evidence>
<comment type="caution">
    <text evidence="2">The sequence shown here is derived from an EMBL/GenBank/DDBJ whole genome shotgun (WGS) entry which is preliminary data.</text>
</comment>
<keyword evidence="3" id="KW-1185">Reference proteome</keyword>
<dbReference type="EMBL" id="RBIL01000001">
    <property type="protein sequence ID" value="RKQ93725.1"/>
    <property type="molecule type" value="Genomic_DNA"/>
</dbReference>
<reference evidence="2 3" key="1">
    <citation type="submission" date="2018-10" db="EMBL/GenBank/DDBJ databases">
        <title>Genomic Encyclopedia of Archaeal and Bacterial Type Strains, Phase II (KMG-II): from individual species to whole genera.</title>
        <authorList>
            <person name="Goeker M."/>
        </authorList>
    </citation>
    <scope>NUCLEOTIDE SEQUENCE [LARGE SCALE GENOMIC DNA]</scope>
    <source>
        <strain evidence="2 3">DSM 14954</strain>
    </source>
</reference>
<gene>
    <name evidence="2" type="ORF">C8N24_3596</name>
</gene>
<evidence type="ECO:0000256" key="1">
    <source>
        <dbReference type="SAM" id="MobiDB-lite"/>
    </source>
</evidence>
<organism evidence="2 3">
    <name type="scientific">Solirubrobacter pauli</name>
    <dbReference type="NCBI Taxonomy" id="166793"/>
    <lineage>
        <taxon>Bacteria</taxon>
        <taxon>Bacillati</taxon>
        <taxon>Actinomycetota</taxon>
        <taxon>Thermoleophilia</taxon>
        <taxon>Solirubrobacterales</taxon>
        <taxon>Solirubrobacteraceae</taxon>
        <taxon>Solirubrobacter</taxon>
    </lineage>
</organism>
<feature type="region of interest" description="Disordered" evidence="1">
    <location>
        <begin position="25"/>
        <end position="48"/>
    </location>
</feature>
<name>A0A660LHK0_9ACTN</name>
<proteinExistence type="predicted"/>
<dbReference type="OrthoDB" id="9928726at2"/>
<accession>A0A660LHK0</accession>
<protein>
    <submittedName>
        <fullName evidence="2">Uncharacterized protein</fullName>
    </submittedName>
</protein>
<dbReference type="AlphaFoldDB" id="A0A660LHK0"/>